<dbReference type="SMART" id="SM00421">
    <property type="entry name" value="HTH_LUXR"/>
    <property type="match status" value="1"/>
</dbReference>
<keyword evidence="3" id="KW-0804">Transcription</keyword>
<dbReference type="SUPFAM" id="SSF46894">
    <property type="entry name" value="C-terminal effector domain of the bipartite response regulators"/>
    <property type="match status" value="1"/>
</dbReference>
<dbReference type="EMBL" id="MKIO01000020">
    <property type="protein sequence ID" value="OLP57095.1"/>
    <property type="molecule type" value="Genomic_DNA"/>
</dbReference>
<sequence>MQTSHRKHIRFRPPLDEGKIARRALLESLTQTRLRRLNLIVAPAGYGKTSLAAQWHAHLVHSGMTVLWVSLDPDDNDQTGFLLALIEMLDAVVADGASESDRGSLSVATMLAVLVTRLERLPGPVALFIDDYHLAQTDANESVLARLLARPELSHIKFVIVSRSAPHLPRSALRLADEFRQIGVAELAFSDAEAQALFAGSQTRLRGEDLIELNRRAEGWAVALQMVRLLVEDDGTDGKSILEAFNGHNEDMGRYLAEQTFSGLPEALRRLLMETACLPAISRDLVAAVCDWDTTAAFGMLRDSALPLAVLDRDGRWMRCHPVFNAYLREAAEETGSPSRERLVRAARWFEKEGDLLSAVDHAFLAGSAALAADIIEAGGGWQRVYMTKRGGPGLFRRLADLADEVDLPRYPLTTLGLAVVSAKTGQLDAADHYMALARKTPDSSKEGVAQALRVIGVLLALYADRWVTAAELGALEADLLREGGLTLVHRGLSLNMLSYNFLIRSDLERAQHYGRLAMQTFRDGGAEFGAIHLYLHVGQAAFFNGDAALAEECYDSLADEAVRLMGRGSDLDAMANVLKAEVLTARGNIPAAEALLSWALPHVERHDAWHDLLAAGFCAQQRMLRLKGEIIAAHEAMDRARAVARRRGFDRLTRLIDSERAGLLVVTGDIEEAVRFAEANGLGARLASDGPANDLSIRLRGGVPALLWVRIYLETGDLLQSRAAFTRLVTQQRQKPHAVRAIELDLVDIRLALAEGRSAAAADRLSDLLLTQPLTDYRALVTLEGQAFTADLAALSRDADLPDLIRRRLEAVLAGNPDSSGDAAVPAATASGLTDREEAVMRLLSEGLGNKEIGRRLSLSDNTVKFHLRNIFAKLKVTTRTAAVSAARQSGILA</sequence>
<evidence type="ECO:0000256" key="3">
    <source>
        <dbReference type="ARBA" id="ARBA00023163"/>
    </source>
</evidence>
<organism evidence="5 6">
    <name type="scientific">Xaviernesmea rhizosphaerae</name>
    <dbReference type="NCBI Taxonomy" id="1672749"/>
    <lineage>
        <taxon>Bacteria</taxon>
        <taxon>Pseudomonadati</taxon>
        <taxon>Pseudomonadota</taxon>
        <taxon>Alphaproteobacteria</taxon>
        <taxon>Hyphomicrobiales</taxon>
        <taxon>Rhizobiaceae</taxon>
        <taxon>Rhizobium/Agrobacterium group</taxon>
        <taxon>Xaviernesmea</taxon>
    </lineage>
</organism>
<dbReference type="SUPFAM" id="SSF48452">
    <property type="entry name" value="TPR-like"/>
    <property type="match status" value="1"/>
</dbReference>
<dbReference type="OrthoDB" id="9807052at2"/>
<accession>A0A1Q9ANV4</accession>
<proteinExistence type="predicted"/>
<name>A0A1Q9ANV4_9HYPH</name>
<dbReference type="InterPro" id="IPR000792">
    <property type="entry name" value="Tscrpt_reg_LuxR_C"/>
</dbReference>
<dbReference type="Pfam" id="PF25873">
    <property type="entry name" value="WHD_MalT"/>
    <property type="match status" value="1"/>
</dbReference>
<protein>
    <submittedName>
        <fullName evidence="5">Transcriptional regulator</fullName>
    </submittedName>
</protein>
<reference evidence="5 6" key="1">
    <citation type="submission" date="2016-09" db="EMBL/GenBank/DDBJ databases">
        <title>Rhizobium sp. nov., a novel species isolated from the rice rhizosphere.</title>
        <authorList>
            <person name="Zhao J."/>
            <person name="Zhang X."/>
        </authorList>
    </citation>
    <scope>NUCLEOTIDE SEQUENCE [LARGE SCALE GENOMIC DNA]</scope>
    <source>
        <strain evidence="5 6">MH17</strain>
    </source>
</reference>
<feature type="domain" description="HTH luxR-type" evidence="4">
    <location>
        <begin position="827"/>
        <end position="892"/>
    </location>
</feature>
<dbReference type="PANTHER" id="PTHR44688:SF16">
    <property type="entry name" value="DNA-BINDING TRANSCRIPTIONAL ACTIVATOR DEVR_DOSR"/>
    <property type="match status" value="1"/>
</dbReference>
<dbReference type="PROSITE" id="PS00622">
    <property type="entry name" value="HTH_LUXR_1"/>
    <property type="match status" value="1"/>
</dbReference>
<comment type="caution">
    <text evidence="5">The sequence shown here is derived from an EMBL/GenBank/DDBJ whole genome shotgun (WGS) entry which is preliminary data.</text>
</comment>
<dbReference type="Pfam" id="PF00196">
    <property type="entry name" value="GerE"/>
    <property type="match status" value="1"/>
</dbReference>
<dbReference type="GO" id="GO:0003677">
    <property type="term" value="F:DNA binding"/>
    <property type="evidence" value="ECO:0007669"/>
    <property type="project" value="UniProtKB-KW"/>
</dbReference>
<dbReference type="Gene3D" id="1.25.40.10">
    <property type="entry name" value="Tetratricopeptide repeat domain"/>
    <property type="match status" value="1"/>
</dbReference>
<evidence type="ECO:0000256" key="1">
    <source>
        <dbReference type="ARBA" id="ARBA00023015"/>
    </source>
</evidence>
<evidence type="ECO:0000259" key="4">
    <source>
        <dbReference type="PROSITE" id="PS50043"/>
    </source>
</evidence>
<dbReference type="InterPro" id="IPR027417">
    <property type="entry name" value="P-loop_NTPase"/>
</dbReference>
<dbReference type="PANTHER" id="PTHR44688">
    <property type="entry name" value="DNA-BINDING TRANSCRIPTIONAL ACTIVATOR DEVR_DOSR"/>
    <property type="match status" value="1"/>
</dbReference>
<keyword evidence="1" id="KW-0805">Transcription regulation</keyword>
<dbReference type="InterPro" id="IPR036388">
    <property type="entry name" value="WH-like_DNA-bd_sf"/>
</dbReference>
<dbReference type="PRINTS" id="PR00038">
    <property type="entry name" value="HTHLUXR"/>
</dbReference>
<dbReference type="STRING" id="1672749.BJF92_21610"/>
<dbReference type="Gene3D" id="3.40.50.300">
    <property type="entry name" value="P-loop containing nucleotide triphosphate hydrolases"/>
    <property type="match status" value="1"/>
</dbReference>
<dbReference type="InterPro" id="IPR059106">
    <property type="entry name" value="WHD_MalT"/>
</dbReference>
<dbReference type="Gene3D" id="1.10.10.10">
    <property type="entry name" value="Winged helix-like DNA-binding domain superfamily/Winged helix DNA-binding domain"/>
    <property type="match status" value="1"/>
</dbReference>
<dbReference type="InterPro" id="IPR016032">
    <property type="entry name" value="Sig_transdc_resp-reg_C-effctor"/>
</dbReference>
<dbReference type="AlphaFoldDB" id="A0A1Q9ANV4"/>
<dbReference type="CDD" id="cd06170">
    <property type="entry name" value="LuxR_C_like"/>
    <property type="match status" value="1"/>
</dbReference>
<keyword evidence="2" id="KW-0238">DNA-binding</keyword>
<evidence type="ECO:0000256" key="2">
    <source>
        <dbReference type="ARBA" id="ARBA00023125"/>
    </source>
</evidence>
<evidence type="ECO:0000313" key="5">
    <source>
        <dbReference type="EMBL" id="OLP57095.1"/>
    </source>
</evidence>
<dbReference type="PROSITE" id="PS50043">
    <property type="entry name" value="HTH_LUXR_2"/>
    <property type="match status" value="1"/>
</dbReference>
<dbReference type="InterPro" id="IPR011990">
    <property type="entry name" value="TPR-like_helical_dom_sf"/>
</dbReference>
<gene>
    <name evidence="5" type="ORF">BJF92_21610</name>
</gene>
<dbReference type="Proteomes" id="UP000186143">
    <property type="component" value="Unassembled WGS sequence"/>
</dbReference>
<dbReference type="GO" id="GO:0006355">
    <property type="term" value="P:regulation of DNA-templated transcription"/>
    <property type="evidence" value="ECO:0007669"/>
    <property type="project" value="InterPro"/>
</dbReference>
<dbReference type="RefSeq" id="WP_075633447.1">
    <property type="nucleotide sequence ID" value="NZ_MKIO01000020.1"/>
</dbReference>
<evidence type="ECO:0000313" key="6">
    <source>
        <dbReference type="Proteomes" id="UP000186143"/>
    </source>
</evidence>
<dbReference type="SUPFAM" id="SSF52540">
    <property type="entry name" value="P-loop containing nucleoside triphosphate hydrolases"/>
    <property type="match status" value="1"/>
</dbReference>